<proteinExistence type="predicted"/>
<protein>
    <submittedName>
        <fullName evidence="2">Uncharacterized protein</fullName>
    </submittedName>
</protein>
<sequence>MNEEKSPFLMKGLFCFLGMLAIVMALMIGAFWVGYFSGREEARREAEDAGAGGYNDDGNGGVTWEWHGAF</sequence>
<reference evidence="2 3" key="1">
    <citation type="submission" date="2019-02" db="EMBL/GenBank/DDBJ databases">
        <title>Deep-cultivation of Planctomycetes and their phenomic and genomic characterization uncovers novel biology.</title>
        <authorList>
            <person name="Wiegand S."/>
            <person name="Jogler M."/>
            <person name="Boedeker C."/>
            <person name="Pinto D."/>
            <person name="Vollmers J."/>
            <person name="Rivas-Marin E."/>
            <person name="Kohn T."/>
            <person name="Peeters S.H."/>
            <person name="Heuer A."/>
            <person name="Rast P."/>
            <person name="Oberbeckmann S."/>
            <person name="Bunk B."/>
            <person name="Jeske O."/>
            <person name="Meyerdierks A."/>
            <person name="Storesund J.E."/>
            <person name="Kallscheuer N."/>
            <person name="Luecker S."/>
            <person name="Lage O.M."/>
            <person name="Pohl T."/>
            <person name="Merkel B.J."/>
            <person name="Hornburger P."/>
            <person name="Mueller R.-W."/>
            <person name="Bruemmer F."/>
            <person name="Labrenz M."/>
            <person name="Spormann A.M."/>
            <person name="Op den Camp H."/>
            <person name="Overmann J."/>
            <person name="Amann R."/>
            <person name="Jetten M.S.M."/>
            <person name="Mascher T."/>
            <person name="Medema M.H."/>
            <person name="Devos D.P."/>
            <person name="Kaster A.-K."/>
            <person name="Ovreas L."/>
            <person name="Rohde M."/>
            <person name="Galperin M.Y."/>
            <person name="Jogler C."/>
        </authorList>
    </citation>
    <scope>NUCLEOTIDE SEQUENCE [LARGE SCALE GENOMIC DNA]</scope>
    <source>
        <strain evidence="2 3">Pla110</strain>
    </source>
</reference>
<feature type="transmembrane region" description="Helical" evidence="1">
    <location>
        <begin position="12"/>
        <end position="35"/>
    </location>
</feature>
<keyword evidence="1" id="KW-0812">Transmembrane</keyword>
<dbReference type="AlphaFoldDB" id="A0A518CTY2"/>
<evidence type="ECO:0000313" key="2">
    <source>
        <dbReference type="EMBL" id="QDU82658.1"/>
    </source>
</evidence>
<evidence type="ECO:0000256" key="1">
    <source>
        <dbReference type="SAM" id="Phobius"/>
    </source>
</evidence>
<keyword evidence="1" id="KW-1133">Transmembrane helix</keyword>
<evidence type="ECO:0000313" key="3">
    <source>
        <dbReference type="Proteomes" id="UP000317178"/>
    </source>
</evidence>
<keyword evidence="3" id="KW-1185">Reference proteome</keyword>
<dbReference type="Proteomes" id="UP000317178">
    <property type="component" value="Chromosome"/>
</dbReference>
<dbReference type="EMBL" id="CP036281">
    <property type="protein sequence ID" value="QDU82658.1"/>
    <property type="molecule type" value="Genomic_DNA"/>
</dbReference>
<organism evidence="2 3">
    <name type="scientific">Polystyrenella longa</name>
    <dbReference type="NCBI Taxonomy" id="2528007"/>
    <lineage>
        <taxon>Bacteria</taxon>
        <taxon>Pseudomonadati</taxon>
        <taxon>Planctomycetota</taxon>
        <taxon>Planctomycetia</taxon>
        <taxon>Planctomycetales</taxon>
        <taxon>Planctomycetaceae</taxon>
        <taxon>Polystyrenella</taxon>
    </lineage>
</organism>
<keyword evidence="1" id="KW-0472">Membrane</keyword>
<accession>A0A518CTY2</accession>
<name>A0A518CTY2_9PLAN</name>
<gene>
    <name evidence="2" type="ORF">Pla110_44190</name>
</gene>
<dbReference type="KEGG" id="plon:Pla110_44190"/>